<dbReference type="SUPFAM" id="SSF57701">
    <property type="entry name" value="Zn2/Cys6 DNA-binding domain"/>
    <property type="match status" value="1"/>
</dbReference>
<feature type="compositionally biased region" description="Low complexity" evidence="3">
    <location>
        <begin position="1346"/>
        <end position="1356"/>
    </location>
</feature>
<dbReference type="PANTHER" id="PTHR37534:SF23">
    <property type="entry name" value="ZN(II)2CYS6 TRANSCRIPTION FACTOR (EUROFUNG)"/>
    <property type="match status" value="1"/>
</dbReference>
<evidence type="ECO:0000313" key="7">
    <source>
        <dbReference type="Proteomes" id="UP000245956"/>
    </source>
</evidence>
<dbReference type="SMART" id="SM00066">
    <property type="entry name" value="GAL4"/>
    <property type="match status" value="1"/>
</dbReference>
<feature type="compositionally biased region" description="Basic and acidic residues" evidence="3">
    <location>
        <begin position="773"/>
        <end position="783"/>
    </location>
</feature>
<dbReference type="PANTHER" id="PTHR37534">
    <property type="entry name" value="TRANSCRIPTIONAL ACTIVATOR PROTEIN UGA3"/>
    <property type="match status" value="1"/>
</dbReference>
<dbReference type="PROSITE" id="PS50048">
    <property type="entry name" value="ZN2_CY6_FUNGAL_2"/>
    <property type="match status" value="1"/>
</dbReference>
<feature type="compositionally biased region" description="Basic residues" evidence="3">
    <location>
        <begin position="612"/>
        <end position="623"/>
    </location>
</feature>
<feature type="region of interest" description="Disordered" evidence="3">
    <location>
        <begin position="748"/>
        <end position="792"/>
    </location>
</feature>
<evidence type="ECO:0000256" key="1">
    <source>
        <dbReference type="ARBA" id="ARBA00004123"/>
    </source>
</evidence>
<dbReference type="GO" id="GO:0005634">
    <property type="term" value="C:nucleus"/>
    <property type="evidence" value="ECO:0007669"/>
    <property type="project" value="UniProtKB-SubCell"/>
</dbReference>
<keyword evidence="4" id="KW-0472">Membrane</keyword>
<evidence type="ECO:0000256" key="3">
    <source>
        <dbReference type="SAM" id="MobiDB-lite"/>
    </source>
</evidence>
<feature type="compositionally biased region" description="Polar residues" evidence="3">
    <location>
        <begin position="953"/>
        <end position="971"/>
    </location>
</feature>
<evidence type="ECO:0000256" key="2">
    <source>
        <dbReference type="ARBA" id="ARBA00023242"/>
    </source>
</evidence>
<organism evidence="6 7">
    <name type="scientific">Purpureocillium lilacinum</name>
    <name type="common">Paecilomyces lilacinus</name>
    <dbReference type="NCBI Taxonomy" id="33203"/>
    <lineage>
        <taxon>Eukaryota</taxon>
        <taxon>Fungi</taxon>
        <taxon>Dikarya</taxon>
        <taxon>Ascomycota</taxon>
        <taxon>Pezizomycotina</taxon>
        <taxon>Sordariomycetes</taxon>
        <taxon>Hypocreomycetidae</taxon>
        <taxon>Hypocreales</taxon>
        <taxon>Ophiocordycipitaceae</taxon>
        <taxon>Purpureocillium</taxon>
    </lineage>
</organism>
<protein>
    <submittedName>
        <fullName evidence="6">Fungal transcriptional regulatory protein</fullName>
    </submittedName>
</protein>
<comment type="subcellular location">
    <subcellularLocation>
        <location evidence="1">Nucleus</location>
    </subcellularLocation>
</comment>
<evidence type="ECO:0000259" key="5">
    <source>
        <dbReference type="PROSITE" id="PS50048"/>
    </source>
</evidence>
<keyword evidence="2" id="KW-0539">Nucleus</keyword>
<proteinExistence type="predicted"/>
<evidence type="ECO:0000256" key="4">
    <source>
        <dbReference type="SAM" id="Phobius"/>
    </source>
</evidence>
<feature type="transmembrane region" description="Helical" evidence="4">
    <location>
        <begin position="203"/>
        <end position="226"/>
    </location>
</feature>
<feature type="compositionally biased region" description="Acidic residues" evidence="3">
    <location>
        <begin position="980"/>
        <end position="1000"/>
    </location>
</feature>
<feature type="compositionally biased region" description="Basic and acidic residues" evidence="3">
    <location>
        <begin position="1"/>
        <end position="16"/>
    </location>
</feature>
<keyword evidence="4" id="KW-1133">Transmembrane helix</keyword>
<dbReference type="Pfam" id="PF00172">
    <property type="entry name" value="Zn_clus"/>
    <property type="match status" value="1"/>
</dbReference>
<reference evidence="6 7" key="1">
    <citation type="journal article" date="2016" name="Front. Microbiol.">
        <title>Genome and transcriptome sequences reveal the specific parasitism of the nematophagous Purpureocillium lilacinum 36-1.</title>
        <authorList>
            <person name="Xie J."/>
            <person name="Li S."/>
            <person name="Mo C."/>
            <person name="Xiao X."/>
            <person name="Peng D."/>
            <person name="Wang G."/>
            <person name="Xiao Y."/>
        </authorList>
    </citation>
    <scope>NUCLEOTIDE SEQUENCE [LARGE SCALE GENOMIC DNA]</scope>
    <source>
        <strain evidence="6 7">36-1</strain>
    </source>
</reference>
<feature type="compositionally biased region" description="Polar residues" evidence="3">
    <location>
        <begin position="594"/>
        <end position="611"/>
    </location>
</feature>
<dbReference type="GO" id="GO:0008270">
    <property type="term" value="F:zinc ion binding"/>
    <property type="evidence" value="ECO:0007669"/>
    <property type="project" value="InterPro"/>
</dbReference>
<dbReference type="InterPro" id="IPR001138">
    <property type="entry name" value="Zn2Cys6_DnaBD"/>
</dbReference>
<dbReference type="GO" id="GO:0045944">
    <property type="term" value="P:positive regulation of transcription by RNA polymerase II"/>
    <property type="evidence" value="ECO:0007669"/>
    <property type="project" value="TreeGrafter"/>
</dbReference>
<dbReference type="Pfam" id="PF11951">
    <property type="entry name" value="Fungal_trans_2"/>
    <property type="match status" value="1"/>
</dbReference>
<dbReference type="EMBL" id="LCWV01000009">
    <property type="protein sequence ID" value="PWI70318.1"/>
    <property type="molecule type" value="Genomic_DNA"/>
</dbReference>
<feature type="region of interest" description="Disordered" evidence="3">
    <location>
        <begin position="1"/>
        <end position="153"/>
    </location>
</feature>
<dbReference type="Proteomes" id="UP000245956">
    <property type="component" value="Unassembled WGS sequence"/>
</dbReference>
<feature type="region of interest" description="Disordered" evidence="3">
    <location>
        <begin position="906"/>
        <end position="925"/>
    </location>
</feature>
<feature type="compositionally biased region" description="Pro residues" evidence="3">
    <location>
        <begin position="69"/>
        <end position="80"/>
    </location>
</feature>
<sequence>MHDITSRVQSQKKDETVLEAPPTLLRTQGSLPSDSRQAGPGRALMQRTSHYSNNAQNSICASDASTDGEPPPPPRGPGPLPLRSTSKMGVLQPDGAALPPRAGPVHRGPSPKPPRRRPPCHVSHWFPEPGHHHPSCAVPRTGGAPAPESGRRPRGMARYGADIGGRASAVWYGCGPRDPCDAPHVIKNRACSWKSKRQPYRTCLATVLYLTSCALHSAALVLVLVPVFVLQPALCSKLPWYVLASFALGAQPFLSRSRPLPTPGHIYSALDLRHSRTGNAPAARACAPCQLNCLRAGWLDGLGGLGGPRAPICLLGVIQICTCLHSSLPISAGSTTRETLPASPLRLALQHLPITFRVAHPPTQPSRPRLDLILAKSALQLVQCKIRPALHCTTSPWLGHWGICIGARWGRYRPSCLALPHLPKLSYFTSCFVPTRELPWYLALPHLTSPQPPDLPSGKYPTYLPTYLAYLTLLRTLPKLASPRLAIPCFTSASASASTSRLPVPRLVPPPRLRLSCAVPLHCVAFVILLPAFFTPAATVPRLRRRQLFSGSQVLLQQTSSSCEHVKTTRHWASSCPGRLSLGFRRRSKASPAIYTSRSAANGPAATSNSCRQRRGPRHHARSRSSALGRLADDLHARLAFPGPVPEIPQPGKAGGCVAPADPIPRLPQAPASLTRPPPACPAGCHLSSYTASVSRPSVVLLAGSHCLSRRVSPATFAPAVLARRCSGPAGSSPDLFRLRGRPSVSSHLAMAERTSAASAPKAGRSDQTPPLQHDDDKEDPKGKKPMVKKRTKTGCLTCRKRRIKCDENKPRCKNCIKSKRECEGYNQRVVFKDPMGAQHGHFAPPLYSAGTAYLGDHLAAHHAKPPAPMPLQAIAPKPSPFDFGQPHMLPRRPQNGLAAHDLGFGHGPIEGRPSMPNPLLGPDFAASQERGEYLQDDAAFYNQRNLNVSDVSSAEQRLRSTGNGASNHASSGAFRDPESEYEEDLSDEEMYMAESDDEPSALPDPKELVSAGSRHMFWPYPRGGAVVRTFSAFAQEQALAEYMDYAPNSELRNQAMRTIFMHFVSVTGPSMSLYERDPTPLDGSGSFEGNAELGHNLPPPFSFLALNHPGLLHAIMAIASLQIAKLQGTPATAALKHYHWSIRRIAKNVKSPLKRTKLSTLAATLLLAYFEVWSSDHSKWCSHLFGARLLFREIALRDMSRVCLPVKRMKAFAGAGLDKDVSDLDYDILSLITGTRLSAEDYGLQGGQLLDERCLYTTDRDVEQYDILRDLFWWYAKMDVYQNTPLTRGFYHSMDYDAWTQCPPRAPLSNFNAIYGTYDHLILLLGRLASFASRDLSRKRKANRPQSASPSGGSPPQFPGIVPTHGKFNVPLGFSPPMEQSPNTDSNDEFASPQTVEAAEHEWESIRQGFEALESCLGAQFKPLNSEYTDRKETPFGSALQYRTYSVAGIWMNYYMGLIHLYRSRPNMPPAAMQAAQMAAPSTAGYAIQIGRIAAGLADDSSRRLDVSTTLAAAFIESCFCLFVAAVQFPPQLQNSDQRTWVIQRMFDIARLTGWQSAMKIAIGCETAWLKAHQLGHGPAYKRPEHLQDVPISVWMMPRRLDQRISELDGKEEQRLVLVRSEQTSLAFGLLGVEKDLDRVELEDDD</sequence>
<feature type="region of interest" description="Disordered" evidence="3">
    <location>
        <begin position="953"/>
        <end position="1008"/>
    </location>
</feature>
<dbReference type="InterPro" id="IPR036864">
    <property type="entry name" value="Zn2-C6_fun-type_DNA-bd_sf"/>
</dbReference>
<feature type="region of interest" description="Disordered" evidence="3">
    <location>
        <begin position="1340"/>
        <end position="1361"/>
    </location>
</feature>
<dbReference type="CDD" id="cd00067">
    <property type="entry name" value="GAL4"/>
    <property type="match status" value="1"/>
</dbReference>
<dbReference type="GO" id="GO:0000976">
    <property type="term" value="F:transcription cis-regulatory region binding"/>
    <property type="evidence" value="ECO:0007669"/>
    <property type="project" value="TreeGrafter"/>
</dbReference>
<feature type="region of interest" description="Disordered" evidence="3">
    <location>
        <begin position="593"/>
        <end position="626"/>
    </location>
</feature>
<feature type="compositionally biased region" description="Polar residues" evidence="3">
    <location>
        <begin position="25"/>
        <end position="36"/>
    </location>
</feature>
<keyword evidence="4" id="KW-0812">Transmembrane</keyword>
<gene>
    <name evidence="6" type="ORF">PCL_12717</name>
</gene>
<feature type="compositionally biased region" description="Polar residues" evidence="3">
    <location>
        <begin position="46"/>
        <end position="65"/>
    </location>
</feature>
<dbReference type="InterPro" id="IPR021858">
    <property type="entry name" value="Fun_TF"/>
</dbReference>
<dbReference type="PROSITE" id="PS00463">
    <property type="entry name" value="ZN2_CY6_FUNGAL_1"/>
    <property type="match status" value="1"/>
</dbReference>
<feature type="domain" description="Zn(2)-C6 fungal-type" evidence="5">
    <location>
        <begin position="795"/>
        <end position="823"/>
    </location>
</feature>
<accession>A0A2U3E709</accession>
<feature type="region of interest" description="Disordered" evidence="3">
    <location>
        <begin position="1373"/>
        <end position="1399"/>
    </location>
</feature>
<name>A0A2U3E709_PURLI</name>
<comment type="caution">
    <text evidence="6">The sequence shown here is derived from an EMBL/GenBank/DDBJ whole genome shotgun (WGS) entry which is preliminary data.</text>
</comment>
<dbReference type="GO" id="GO:0000981">
    <property type="term" value="F:DNA-binding transcription factor activity, RNA polymerase II-specific"/>
    <property type="evidence" value="ECO:0007669"/>
    <property type="project" value="InterPro"/>
</dbReference>
<evidence type="ECO:0000313" key="6">
    <source>
        <dbReference type="EMBL" id="PWI70318.1"/>
    </source>
</evidence>
<dbReference type="Gene3D" id="4.10.240.10">
    <property type="entry name" value="Zn(2)-C6 fungal-type DNA-binding domain"/>
    <property type="match status" value="1"/>
</dbReference>